<keyword evidence="3" id="KW-1185">Reference proteome</keyword>
<evidence type="ECO:0000313" key="2">
    <source>
        <dbReference type="EMBL" id="GAA4179499.1"/>
    </source>
</evidence>
<accession>A0ABP8A7R3</accession>
<organism evidence="2 3">
    <name type="scientific">Streptosporangium oxazolinicum</name>
    <dbReference type="NCBI Taxonomy" id="909287"/>
    <lineage>
        <taxon>Bacteria</taxon>
        <taxon>Bacillati</taxon>
        <taxon>Actinomycetota</taxon>
        <taxon>Actinomycetes</taxon>
        <taxon>Streptosporangiales</taxon>
        <taxon>Streptosporangiaceae</taxon>
        <taxon>Streptosporangium</taxon>
    </lineage>
</organism>
<feature type="region of interest" description="Disordered" evidence="1">
    <location>
        <begin position="109"/>
        <end position="133"/>
    </location>
</feature>
<evidence type="ECO:0000313" key="3">
    <source>
        <dbReference type="Proteomes" id="UP001501251"/>
    </source>
</evidence>
<evidence type="ECO:0000256" key="1">
    <source>
        <dbReference type="SAM" id="MobiDB-lite"/>
    </source>
</evidence>
<dbReference type="RefSeq" id="WP_344913694.1">
    <property type="nucleotide sequence ID" value="NZ_BAABAQ010000001.1"/>
</dbReference>
<reference evidence="3" key="1">
    <citation type="journal article" date="2019" name="Int. J. Syst. Evol. Microbiol.">
        <title>The Global Catalogue of Microorganisms (GCM) 10K type strain sequencing project: providing services to taxonomists for standard genome sequencing and annotation.</title>
        <authorList>
            <consortium name="The Broad Institute Genomics Platform"/>
            <consortium name="The Broad Institute Genome Sequencing Center for Infectious Disease"/>
            <person name="Wu L."/>
            <person name="Ma J."/>
        </authorList>
    </citation>
    <scope>NUCLEOTIDE SEQUENCE [LARGE SCALE GENOMIC DNA]</scope>
    <source>
        <strain evidence="3">JCM 17388</strain>
    </source>
</reference>
<evidence type="ECO:0008006" key="4">
    <source>
        <dbReference type="Google" id="ProtNLM"/>
    </source>
</evidence>
<dbReference type="EMBL" id="BAABAQ010000001">
    <property type="protein sequence ID" value="GAA4179499.1"/>
    <property type="molecule type" value="Genomic_DNA"/>
</dbReference>
<feature type="compositionally biased region" description="Basic and acidic residues" evidence="1">
    <location>
        <begin position="109"/>
        <end position="121"/>
    </location>
</feature>
<protein>
    <recommendedName>
        <fullName evidence="4">Transcriptional regulator</fullName>
    </recommendedName>
</protein>
<comment type="caution">
    <text evidence="2">The sequence shown here is derived from an EMBL/GenBank/DDBJ whole genome shotgun (WGS) entry which is preliminary data.</text>
</comment>
<name>A0ABP8A7R3_9ACTN</name>
<dbReference type="Proteomes" id="UP001501251">
    <property type="component" value="Unassembled WGS sequence"/>
</dbReference>
<dbReference type="InterPro" id="IPR011990">
    <property type="entry name" value="TPR-like_helical_dom_sf"/>
</dbReference>
<dbReference type="SUPFAM" id="SSF48452">
    <property type="entry name" value="TPR-like"/>
    <property type="match status" value="1"/>
</dbReference>
<sequence length="543" mass="59838">MPPRPRSLKRQMDVLTTQMREHGATWSQIAADYQLRFKLNPLRGFREAHRYTQSKVVQLWNLRWPDDVLSERRLGAWEAWPSVTGNEPPISGLERLARIYQCRAGDLVHGEDHSRDDDRAGRRPAATDEPAPRPVLTVTDIASFLGGLPTRSPGDEADRVLAVADLRGQEFGYLVAALTQWADGMKRRDLLAVIASAAATAHASPLLAHLDRDALERLTLASRAPSRVDGEVVGHVETILHHAIRQEDILGPQAVLETALAQHGLVRRLLTGTADEDLRHRLMSLLADISRFIGWLLFNSGDFAGAEHYYGQARRAAHEADDDLMSSYVLAQWSHLATWSGDPRLGVEHALGALAWAQRGGSPILIAYANDVGARAYAGVLRRENDKNRAKDRARCRAALSAARAGLDDSTEDDPGRNLTYFFGPAMLTLTRALCHLDMREPDSAIACAREAMTSIGTAFPRNLAFGHLYLSRAFAQKREIDQACAELARAAELAGRNRSPRLVAATADARQALSPWNHADPVVRLDERLRSYGLPAGRSSST</sequence>
<dbReference type="Gene3D" id="1.25.40.10">
    <property type="entry name" value="Tetratricopeptide repeat domain"/>
    <property type="match status" value="1"/>
</dbReference>
<proteinExistence type="predicted"/>
<gene>
    <name evidence="2" type="ORF">GCM10022252_01080</name>
</gene>